<gene>
    <name evidence="4" type="primary">NIP1</name>
    <name evidence="7" type="ORF">AJ80_01254</name>
</gene>
<dbReference type="GO" id="GO:0003743">
    <property type="term" value="F:translation initiation factor activity"/>
    <property type="evidence" value="ECO:0007669"/>
    <property type="project" value="UniProtKB-UniRule"/>
</dbReference>
<dbReference type="STRING" id="1447883.A0A2B7Z1R5"/>
<dbReference type="EMBL" id="PDNA01000010">
    <property type="protein sequence ID" value="PGH27068.1"/>
    <property type="molecule type" value="Genomic_DNA"/>
</dbReference>
<dbReference type="GO" id="GO:0003723">
    <property type="term" value="F:RNA binding"/>
    <property type="evidence" value="ECO:0007669"/>
    <property type="project" value="InterPro"/>
</dbReference>
<dbReference type="OrthoDB" id="29647at2759"/>
<dbReference type="HAMAP" id="MF_03002">
    <property type="entry name" value="eIF3c"/>
    <property type="match status" value="1"/>
</dbReference>
<dbReference type="InterPro" id="IPR027516">
    <property type="entry name" value="EIF3C"/>
</dbReference>
<dbReference type="AlphaFoldDB" id="A0A2B7Z1R5"/>
<protein>
    <recommendedName>
        <fullName evidence="4">Eukaryotic translation initiation factor 3 subunit C</fullName>
        <shortName evidence="4">eIF3c</shortName>
    </recommendedName>
    <alternativeName>
        <fullName evidence="4">Eukaryotic translation initiation factor 3 93 kDa subunit homolog</fullName>
        <shortName evidence="4">eIF3 p93</shortName>
    </alternativeName>
    <alternativeName>
        <fullName evidence="4">Translation initiation factor eIF3, p93 subunit homolog</fullName>
    </alternativeName>
</protein>
<feature type="compositionally biased region" description="Gly residues" evidence="5">
    <location>
        <begin position="821"/>
        <end position="862"/>
    </location>
</feature>
<dbReference type="GO" id="GO:0005852">
    <property type="term" value="C:eukaryotic translation initiation factor 3 complex"/>
    <property type="evidence" value="ECO:0007669"/>
    <property type="project" value="UniProtKB-UniRule"/>
</dbReference>
<feature type="compositionally biased region" description="Gly residues" evidence="5">
    <location>
        <begin position="1"/>
        <end position="10"/>
    </location>
</feature>
<dbReference type="PANTHER" id="PTHR13937">
    <property type="entry name" value="EUKARYOTIC TRANSLATION INITATION FACTOR 3, SUBUNIT 8 EIF3S8 -RELATED"/>
    <property type="match status" value="1"/>
</dbReference>
<evidence type="ECO:0000256" key="1">
    <source>
        <dbReference type="ARBA" id="ARBA00022490"/>
    </source>
</evidence>
<dbReference type="GO" id="GO:0031369">
    <property type="term" value="F:translation initiation factor binding"/>
    <property type="evidence" value="ECO:0007669"/>
    <property type="project" value="InterPro"/>
</dbReference>
<evidence type="ECO:0000256" key="4">
    <source>
        <dbReference type="HAMAP-Rule" id="MF_03002"/>
    </source>
</evidence>
<dbReference type="Gene3D" id="1.10.10.10">
    <property type="entry name" value="Winged helix-like DNA-binding domain superfamily/Winged helix DNA-binding domain"/>
    <property type="match status" value="1"/>
</dbReference>
<dbReference type="FunFam" id="1.10.10.10:FF:000300">
    <property type="entry name" value="Eukaryotic translation initiation factor 3 subunit C"/>
    <property type="match status" value="1"/>
</dbReference>
<organism evidence="7 8">
    <name type="scientific">Polytolypa hystricis (strain UAMH7299)</name>
    <dbReference type="NCBI Taxonomy" id="1447883"/>
    <lineage>
        <taxon>Eukaryota</taxon>
        <taxon>Fungi</taxon>
        <taxon>Dikarya</taxon>
        <taxon>Ascomycota</taxon>
        <taxon>Pezizomycotina</taxon>
        <taxon>Eurotiomycetes</taxon>
        <taxon>Eurotiomycetidae</taxon>
        <taxon>Onygenales</taxon>
        <taxon>Onygenales incertae sedis</taxon>
        <taxon>Polytolypa</taxon>
    </lineage>
</organism>
<feature type="compositionally biased region" description="Acidic residues" evidence="5">
    <location>
        <begin position="70"/>
        <end position="79"/>
    </location>
</feature>
<reference evidence="7 8" key="1">
    <citation type="submission" date="2017-10" db="EMBL/GenBank/DDBJ databases">
        <title>Comparative genomics in systemic dimorphic fungi from Ajellomycetaceae.</title>
        <authorList>
            <person name="Munoz J.F."/>
            <person name="Mcewen J.G."/>
            <person name="Clay O.K."/>
            <person name="Cuomo C.A."/>
        </authorList>
    </citation>
    <scope>NUCLEOTIDE SEQUENCE [LARGE SCALE GENOMIC DNA]</scope>
    <source>
        <strain evidence="7 8">UAMH7299</strain>
    </source>
</reference>
<dbReference type="PANTHER" id="PTHR13937:SF0">
    <property type="entry name" value="EUKARYOTIC TRANSLATION INITIATION FACTOR 3 SUBUNIT C-RELATED"/>
    <property type="match status" value="1"/>
</dbReference>
<evidence type="ECO:0000256" key="3">
    <source>
        <dbReference type="ARBA" id="ARBA00022917"/>
    </source>
</evidence>
<comment type="function">
    <text evidence="4">Component of the eukaryotic translation initiation factor 3 (eIF-3) complex, which is involved in protein synthesis of a specialized repertoire of mRNAs and, together with other initiation factors, stimulates binding of mRNA and methionyl-tRNAi to the 40S ribosome. The eIF-3 complex specifically targets and initiates translation of a subset of mRNAs involved in cell proliferation.</text>
</comment>
<evidence type="ECO:0000313" key="7">
    <source>
        <dbReference type="EMBL" id="PGH27068.1"/>
    </source>
</evidence>
<name>A0A2B7Z1R5_POLH7</name>
<keyword evidence="8" id="KW-1185">Reference proteome</keyword>
<feature type="region of interest" description="Disordered" evidence="5">
    <location>
        <begin position="812"/>
        <end position="862"/>
    </location>
</feature>
<comment type="similarity">
    <text evidence="4">Belongs to the eIF-3 subunit C family.</text>
</comment>
<evidence type="ECO:0000259" key="6">
    <source>
        <dbReference type="PROSITE" id="PS50250"/>
    </source>
</evidence>
<evidence type="ECO:0000256" key="5">
    <source>
        <dbReference type="SAM" id="MobiDB-lite"/>
    </source>
</evidence>
<feature type="compositionally biased region" description="Basic and acidic residues" evidence="5">
    <location>
        <begin position="80"/>
        <end position="94"/>
    </location>
</feature>
<dbReference type="InterPro" id="IPR036388">
    <property type="entry name" value="WH-like_DNA-bd_sf"/>
</dbReference>
<proteinExistence type="inferred from homology"/>
<dbReference type="GO" id="GO:0033290">
    <property type="term" value="C:eukaryotic 48S preinitiation complex"/>
    <property type="evidence" value="ECO:0007669"/>
    <property type="project" value="UniProtKB-UniRule"/>
</dbReference>
<comment type="caution">
    <text evidence="7">The sequence shown here is derived from an EMBL/GenBank/DDBJ whole genome shotgun (WGS) entry which is preliminary data.</text>
</comment>
<dbReference type="Pfam" id="PF05470">
    <property type="entry name" value="eIF-3c_N"/>
    <property type="match status" value="2"/>
</dbReference>
<dbReference type="PROSITE" id="PS50250">
    <property type="entry name" value="PCI"/>
    <property type="match status" value="1"/>
</dbReference>
<evidence type="ECO:0000313" key="8">
    <source>
        <dbReference type="Proteomes" id="UP000224634"/>
    </source>
</evidence>
<keyword evidence="3 4" id="KW-0648">Protein biosynthesis</keyword>
<comment type="subunit">
    <text evidence="4">Component of the eukaryotic translation initiation factor 3 (eIF-3) complex.</text>
</comment>
<dbReference type="Pfam" id="PF01399">
    <property type="entry name" value="PCI"/>
    <property type="match status" value="1"/>
</dbReference>
<dbReference type="GO" id="GO:0016282">
    <property type="term" value="C:eukaryotic 43S preinitiation complex"/>
    <property type="evidence" value="ECO:0007669"/>
    <property type="project" value="UniProtKB-UniRule"/>
</dbReference>
<sequence>MSRFFHGGGSDSESSSSEEEELYSDREAKEEEESSSEDESSEEESSSEAGSDDEEGGKSKGASWFFKDAEESEESEDEERVTVVKSAKDKRSEEVEGTVKLIENAQKIGDWAVISTEFDKLNRQVAKIVQSGTTPKVYIKAVADLEDYANETAAKQKSSNKKMNASNAKGFNTVKQRIKKNNKDYATEIDKYRKDKGDYMESDDELEVITVKKLKPKTLEIAPTGDDEGFEMVGRGGRTLQYTPESILKHLRVIIESRGKKNTDRLEQIKIMEKLLEVATTPYQTIRVLLSLISTRFDLTSSSTSSYMTPEQWKLAGQELTTLISALEEHPEYVITEGAEEWEDDEKQPQLADGEILKVPGSIVSFVERLDDELTRSLQHIDPHTAEYIERLSDEQILYNNIVRALLYVEVLNKNEKLEARQDSVNRVLMRRLEHVYFKPAQVVNILEENTWKALPENLDSSITPRNKSTDVAELVQTLSNYLFQYSDGIIRARAMLCLVYFFALHDKYHRARDLMLMSHLSENISNFDVSTQILFNRTLVQIGLCAFRAGLIYEAQNTLSEVCGSGRQKELLAQGIIMQRYSSVSPEQERLERQRQLPFHMHINLELLECIYLTSSMFLEVPLMAQTSSAPEMKRRVISKTFRRMLDYNERQVFTGPPENTRDGVIMSAKFLAAGDWKKASTTLNSIKIWDLMAQPDKVKEMLAEQIQEEGLRTYLFTYAPFYDSLSISTLATMFELTPKKITAIVSRMISHEELGAALDQVNDAVVFRKGVELSRLQSQIVTLADKSMSLLEANEKTLEQRTQGMANAFQRDHGHSGRGRGQGRGGQRGGGRGGIGGQQGGRRPGGQQFGGGALGGAIKA</sequence>
<feature type="domain" description="PCI" evidence="6">
    <location>
        <begin position="600"/>
        <end position="774"/>
    </location>
</feature>
<dbReference type="InterPro" id="IPR008905">
    <property type="entry name" value="EIF3C_N_dom"/>
</dbReference>
<dbReference type="InterPro" id="IPR000717">
    <property type="entry name" value="PCI_dom"/>
</dbReference>
<dbReference type="InterPro" id="IPR036390">
    <property type="entry name" value="WH_DNA-bd_sf"/>
</dbReference>
<accession>A0A2B7Z1R5</accession>
<dbReference type="GO" id="GO:0001732">
    <property type="term" value="P:formation of cytoplasmic translation initiation complex"/>
    <property type="evidence" value="ECO:0007669"/>
    <property type="project" value="UniProtKB-UniRule"/>
</dbReference>
<keyword evidence="1 4" id="KW-0963">Cytoplasm</keyword>
<feature type="compositionally biased region" description="Acidic residues" evidence="5">
    <location>
        <begin position="30"/>
        <end position="55"/>
    </location>
</feature>
<dbReference type="SUPFAM" id="SSF46785">
    <property type="entry name" value="Winged helix' DNA-binding domain"/>
    <property type="match status" value="1"/>
</dbReference>
<evidence type="ECO:0000256" key="2">
    <source>
        <dbReference type="ARBA" id="ARBA00022540"/>
    </source>
</evidence>
<dbReference type="Proteomes" id="UP000224634">
    <property type="component" value="Unassembled WGS sequence"/>
</dbReference>
<comment type="subcellular location">
    <subcellularLocation>
        <location evidence="4">Cytoplasm</location>
    </subcellularLocation>
</comment>
<keyword evidence="2 4" id="KW-0396">Initiation factor</keyword>
<feature type="region of interest" description="Disordered" evidence="5">
    <location>
        <begin position="1"/>
        <end position="95"/>
    </location>
</feature>
<dbReference type="SMART" id="SM00088">
    <property type="entry name" value="PINT"/>
    <property type="match status" value="1"/>
</dbReference>